<dbReference type="PROSITE" id="PS50103">
    <property type="entry name" value="ZF_C3H1"/>
    <property type="match status" value="1"/>
</dbReference>
<dbReference type="Pfam" id="PF25543">
    <property type="entry name" value="zf-CCCH_tandem"/>
    <property type="match status" value="1"/>
</dbReference>
<dbReference type="InterPro" id="IPR000571">
    <property type="entry name" value="Znf_CCCH"/>
</dbReference>
<feature type="zinc finger region" description="C3H1-type" evidence="1">
    <location>
        <begin position="404"/>
        <end position="432"/>
    </location>
</feature>
<dbReference type="Proteomes" id="UP001304895">
    <property type="component" value="Unassembled WGS sequence"/>
</dbReference>
<feature type="domain" description="C3H1-type" evidence="3">
    <location>
        <begin position="404"/>
        <end position="432"/>
    </location>
</feature>
<gene>
    <name evidence="4" type="ORF">BT67DRAFT_372634</name>
</gene>
<evidence type="ECO:0000256" key="1">
    <source>
        <dbReference type="PROSITE-ProRule" id="PRU00723"/>
    </source>
</evidence>
<dbReference type="AlphaFoldDB" id="A0AAN6ZGK6"/>
<keyword evidence="5" id="KW-1185">Reference proteome</keyword>
<dbReference type="InterPro" id="IPR057683">
    <property type="entry name" value="DUF7923"/>
</dbReference>
<feature type="region of interest" description="Disordered" evidence="2">
    <location>
        <begin position="319"/>
        <end position="342"/>
    </location>
</feature>
<dbReference type="InterPro" id="IPR057654">
    <property type="entry name" value="Znf-CCCH_tandem"/>
</dbReference>
<evidence type="ECO:0000259" key="3">
    <source>
        <dbReference type="PROSITE" id="PS50103"/>
    </source>
</evidence>
<keyword evidence="1" id="KW-0862">Zinc</keyword>
<keyword evidence="1" id="KW-0863">Zinc-finger</keyword>
<proteinExistence type="predicted"/>
<reference evidence="4" key="1">
    <citation type="journal article" date="2023" name="Mol. Phylogenet. Evol.">
        <title>Genome-scale phylogeny and comparative genomics of the fungal order Sordariales.</title>
        <authorList>
            <person name="Hensen N."/>
            <person name="Bonometti L."/>
            <person name="Westerberg I."/>
            <person name="Brannstrom I.O."/>
            <person name="Guillou S."/>
            <person name="Cros-Aarteil S."/>
            <person name="Calhoun S."/>
            <person name="Haridas S."/>
            <person name="Kuo A."/>
            <person name="Mondo S."/>
            <person name="Pangilinan J."/>
            <person name="Riley R."/>
            <person name="LaButti K."/>
            <person name="Andreopoulos B."/>
            <person name="Lipzen A."/>
            <person name="Chen C."/>
            <person name="Yan M."/>
            <person name="Daum C."/>
            <person name="Ng V."/>
            <person name="Clum A."/>
            <person name="Steindorff A."/>
            <person name="Ohm R.A."/>
            <person name="Martin F."/>
            <person name="Silar P."/>
            <person name="Natvig D.O."/>
            <person name="Lalanne C."/>
            <person name="Gautier V."/>
            <person name="Ament-Velasquez S.L."/>
            <person name="Kruys A."/>
            <person name="Hutchinson M.I."/>
            <person name="Powell A.J."/>
            <person name="Barry K."/>
            <person name="Miller A.N."/>
            <person name="Grigoriev I.V."/>
            <person name="Debuchy R."/>
            <person name="Gladieux P."/>
            <person name="Hiltunen Thoren M."/>
            <person name="Johannesson H."/>
        </authorList>
    </citation>
    <scope>NUCLEOTIDE SEQUENCE</scope>
    <source>
        <strain evidence="4">CBS 123565</strain>
    </source>
</reference>
<dbReference type="EMBL" id="MU853402">
    <property type="protein sequence ID" value="KAK4137108.1"/>
    <property type="molecule type" value="Genomic_DNA"/>
</dbReference>
<accession>A0AAN6ZGK6</accession>
<evidence type="ECO:0000313" key="5">
    <source>
        <dbReference type="Proteomes" id="UP001304895"/>
    </source>
</evidence>
<sequence length="504" mass="55455">MSRYDGQGGIDPAEPFVAAFHTWENAVRDRFRIDSDLANAYMDLLKRYSNKCAEFEREKRNATLWEKEQLMVERELNSLKAAAESSPFAFVVIDGDGAVFREDLIARGEEGGGYAAHELHKQLKDYFRENPVFSGIDTIFVHVVLSVEGLSRALHASGTMPINDYAALTKFGRGFCRAQPLFSFTDVGYGKEQADHKVRKLFEVMEKNIQCRCLVLGGCHDNGYATFLESFRGNHKISLLETTPAAADFRKFSFSRTSFPSVFRSEPVPSRSSIPPAFASPPINAPFFANPAGVSPPLFSPGNGITSLPSAVQASPPPIASPAIALPQPAPPPSLPPAKVESQPNSYAAVGRTTAPLTINISSQKKPAVARLFYQLNKDDERVDVPLAKADPNAVKALDEYRQKNGMNFCNRYHLSGSCKSGANCIFFHGERLNPAELLALRHKTRNLVCSAGHYCREIACNLGHHCATPGSCYFGNDCRFSELHGVDINPTIKIYEDGTREVI</sequence>
<evidence type="ECO:0000256" key="2">
    <source>
        <dbReference type="SAM" id="MobiDB-lite"/>
    </source>
</evidence>
<dbReference type="Pfam" id="PF25540">
    <property type="entry name" value="DUF7923"/>
    <property type="match status" value="1"/>
</dbReference>
<dbReference type="GO" id="GO:0008270">
    <property type="term" value="F:zinc ion binding"/>
    <property type="evidence" value="ECO:0007669"/>
    <property type="project" value="UniProtKB-KW"/>
</dbReference>
<keyword evidence="1" id="KW-0479">Metal-binding</keyword>
<name>A0AAN6ZGK6_9PEZI</name>
<organism evidence="4 5">
    <name type="scientific">Trichocladium antarcticum</name>
    <dbReference type="NCBI Taxonomy" id="1450529"/>
    <lineage>
        <taxon>Eukaryota</taxon>
        <taxon>Fungi</taxon>
        <taxon>Dikarya</taxon>
        <taxon>Ascomycota</taxon>
        <taxon>Pezizomycotina</taxon>
        <taxon>Sordariomycetes</taxon>
        <taxon>Sordariomycetidae</taxon>
        <taxon>Sordariales</taxon>
        <taxon>Chaetomiaceae</taxon>
        <taxon>Trichocladium</taxon>
    </lineage>
</organism>
<dbReference type="PANTHER" id="PTHR37543">
    <property type="entry name" value="CCCH ZINC FINGER DNA BINDING PROTEIN (AFU_ORTHOLOGUE AFUA_5G12760)"/>
    <property type="match status" value="1"/>
</dbReference>
<comment type="caution">
    <text evidence="4">The sequence shown here is derived from an EMBL/GenBank/DDBJ whole genome shotgun (WGS) entry which is preliminary data.</text>
</comment>
<evidence type="ECO:0000313" key="4">
    <source>
        <dbReference type="EMBL" id="KAK4137108.1"/>
    </source>
</evidence>
<protein>
    <recommendedName>
        <fullName evidence="3">C3H1-type domain-containing protein</fullName>
    </recommendedName>
</protein>
<dbReference type="Pfam" id="PF25542">
    <property type="entry name" value="zf-CCCH_12"/>
    <property type="match status" value="1"/>
</dbReference>
<reference evidence="4" key="2">
    <citation type="submission" date="2023-05" db="EMBL/GenBank/DDBJ databases">
        <authorList>
            <consortium name="Lawrence Berkeley National Laboratory"/>
            <person name="Steindorff A."/>
            <person name="Hensen N."/>
            <person name="Bonometti L."/>
            <person name="Westerberg I."/>
            <person name="Brannstrom I.O."/>
            <person name="Guillou S."/>
            <person name="Cros-Aarteil S."/>
            <person name="Calhoun S."/>
            <person name="Haridas S."/>
            <person name="Kuo A."/>
            <person name="Mondo S."/>
            <person name="Pangilinan J."/>
            <person name="Riley R."/>
            <person name="Labutti K."/>
            <person name="Andreopoulos B."/>
            <person name="Lipzen A."/>
            <person name="Chen C."/>
            <person name="Yanf M."/>
            <person name="Daum C."/>
            <person name="Ng V."/>
            <person name="Clum A."/>
            <person name="Ohm R."/>
            <person name="Martin F."/>
            <person name="Silar P."/>
            <person name="Natvig D."/>
            <person name="Lalanne C."/>
            <person name="Gautier V."/>
            <person name="Ament-Velasquez S.L."/>
            <person name="Kruys A."/>
            <person name="Hutchinson M.I."/>
            <person name="Powell A.J."/>
            <person name="Barry K."/>
            <person name="Miller A.N."/>
            <person name="Grigoriev I.V."/>
            <person name="Debuchy R."/>
            <person name="Gladieux P."/>
            <person name="Thoren M.H."/>
            <person name="Johannesson H."/>
        </authorList>
    </citation>
    <scope>NUCLEOTIDE SEQUENCE</scope>
    <source>
        <strain evidence="4">CBS 123565</strain>
    </source>
</reference>
<dbReference type="PANTHER" id="PTHR37543:SF1">
    <property type="entry name" value="CCCH ZINC FINGER DNA BINDING PROTEIN (AFU_ORTHOLOGUE AFUA_5G12760)"/>
    <property type="match status" value="1"/>
</dbReference>